<dbReference type="PROSITE" id="PS50887">
    <property type="entry name" value="GGDEF"/>
    <property type="match status" value="1"/>
</dbReference>
<dbReference type="CDD" id="cd01949">
    <property type="entry name" value="GGDEF"/>
    <property type="match status" value="1"/>
</dbReference>
<dbReference type="AlphaFoldDB" id="A0A1W0CBD4"/>
<dbReference type="Pfam" id="PF00990">
    <property type="entry name" value="GGDEF"/>
    <property type="match status" value="1"/>
</dbReference>
<dbReference type="GeneID" id="58558173"/>
<gene>
    <name evidence="6" type="ORF">B0T45_18930</name>
    <name evidence="5" type="ORF">J1C50_19730</name>
</gene>
<keyword evidence="3" id="KW-0812">Transmembrane</keyword>
<dbReference type="EMBL" id="JAFLRD010000019">
    <property type="protein sequence ID" value="MBO0417747.1"/>
    <property type="molecule type" value="Genomic_DNA"/>
</dbReference>
<dbReference type="SUPFAM" id="SSF55073">
    <property type="entry name" value="Nucleotide cyclase"/>
    <property type="match status" value="1"/>
</dbReference>
<dbReference type="RefSeq" id="WP_019102348.1">
    <property type="nucleotide sequence ID" value="NZ_AP019312.1"/>
</dbReference>
<dbReference type="FunFam" id="3.30.70.270:FF:000001">
    <property type="entry name" value="Diguanylate cyclase domain protein"/>
    <property type="match status" value="1"/>
</dbReference>
<evidence type="ECO:0000313" key="5">
    <source>
        <dbReference type="EMBL" id="MBO0417747.1"/>
    </source>
</evidence>
<dbReference type="PANTHER" id="PTHR45138">
    <property type="entry name" value="REGULATORY COMPONENTS OF SENSORY TRANSDUCTION SYSTEM"/>
    <property type="match status" value="1"/>
</dbReference>
<evidence type="ECO:0000256" key="3">
    <source>
        <dbReference type="SAM" id="Phobius"/>
    </source>
</evidence>
<feature type="transmembrane region" description="Helical" evidence="3">
    <location>
        <begin position="42"/>
        <end position="64"/>
    </location>
</feature>
<reference evidence="6 7" key="1">
    <citation type="submission" date="2017-02" db="EMBL/GenBank/DDBJ databases">
        <title>Chromobacterium haemolyticum H5244.</title>
        <authorList>
            <person name="Gulvik C.A."/>
        </authorList>
    </citation>
    <scope>NUCLEOTIDE SEQUENCE [LARGE SCALE GENOMIC DNA]</scope>
    <source>
        <strain evidence="6 7">H5244</strain>
    </source>
</reference>
<dbReference type="Proteomes" id="UP000192721">
    <property type="component" value="Unassembled WGS sequence"/>
</dbReference>
<evidence type="ECO:0000313" key="6">
    <source>
        <dbReference type="EMBL" id="OQS34317.1"/>
    </source>
</evidence>
<name>A0A1W0CBD4_9NEIS</name>
<feature type="transmembrane region" description="Helical" evidence="3">
    <location>
        <begin position="12"/>
        <end position="30"/>
    </location>
</feature>
<keyword evidence="8" id="KW-1185">Reference proteome</keyword>
<dbReference type="EMBL" id="MUKV01000033">
    <property type="protein sequence ID" value="OQS34317.1"/>
    <property type="molecule type" value="Genomic_DNA"/>
</dbReference>
<dbReference type="PANTHER" id="PTHR45138:SF9">
    <property type="entry name" value="DIGUANYLATE CYCLASE DGCM-RELATED"/>
    <property type="match status" value="1"/>
</dbReference>
<comment type="caution">
    <text evidence="6">The sequence shown here is derived from an EMBL/GenBank/DDBJ whole genome shotgun (WGS) entry which is preliminary data.</text>
</comment>
<dbReference type="InterPro" id="IPR029787">
    <property type="entry name" value="Nucleotide_cyclase"/>
</dbReference>
<dbReference type="OrthoDB" id="9813903at2"/>
<protein>
    <recommendedName>
        <fullName evidence="1">diguanylate cyclase</fullName>
        <ecNumber evidence="1">2.7.7.65</ecNumber>
    </recommendedName>
</protein>
<dbReference type="SMART" id="SM00267">
    <property type="entry name" value="GGDEF"/>
    <property type="match status" value="1"/>
</dbReference>
<dbReference type="Proteomes" id="UP000664349">
    <property type="component" value="Unassembled WGS sequence"/>
</dbReference>
<proteinExistence type="predicted"/>
<evidence type="ECO:0000259" key="4">
    <source>
        <dbReference type="PROSITE" id="PS50887"/>
    </source>
</evidence>
<dbReference type="InterPro" id="IPR043128">
    <property type="entry name" value="Rev_trsase/Diguanyl_cyclase"/>
</dbReference>
<comment type="catalytic activity">
    <reaction evidence="2">
        <text>2 GTP = 3',3'-c-di-GMP + 2 diphosphate</text>
        <dbReference type="Rhea" id="RHEA:24898"/>
        <dbReference type="ChEBI" id="CHEBI:33019"/>
        <dbReference type="ChEBI" id="CHEBI:37565"/>
        <dbReference type="ChEBI" id="CHEBI:58805"/>
        <dbReference type="EC" id="2.7.7.65"/>
    </reaction>
</comment>
<dbReference type="NCBIfam" id="TIGR00254">
    <property type="entry name" value="GGDEF"/>
    <property type="match status" value="1"/>
</dbReference>
<dbReference type="Gene3D" id="3.30.70.270">
    <property type="match status" value="1"/>
</dbReference>
<organism evidence="6 7">
    <name type="scientific">Chromobacterium haemolyticum</name>
    <dbReference type="NCBI Taxonomy" id="394935"/>
    <lineage>
        <taxon>Bacteria</taxon>
        <taxon>Pseudomonadati</taxon>
        <taxon>Pseudomonadota</taxon>
        <taxon>Betaproteobacteria</taxon>
        <taxon>Neisseriales</taxon>
        <taxon>Chromobacteriaceae</taxon>
        <taxon>Chromobacterium</taxon>
    </lineage>
</organism>
<feature type="domain" description="GGDEF" evidence="4">
    <location>
        <begin position="111"/>
        <end position="240"/>
    </location>
</feature>
<evidence type="ECO:0000256" key="1">
    <source>
        <dbReference type="ARBA" id="ARBA00012528"/>
    </source>
</evidence>
<sequence length="252" mass="28258">MKPRLFSLRQILLDLATLLLANLLIFWLAQRYQWLNSGDVNAQTMALALLLCVNLAVSLALFAYRRARESHAMLQELNTIAGQDAVTGLANRRQANTILERETERSYRTRRPFSVLLLDIDHFKDVNDNFGHLAGDQVLAAFGQLLQKRARQLDTVARWGGDEFLLICPETEQSGAMALADDIRQRLAQTELPAVNRLTTSIGVATQTLDDMPETLLHRADMYLYAAKNAGRNRVVGEAGSANRERRLAPDD</sequence>
<dbReference type="GO" id="GO:0052621">
    <property type="term" value="F:diguanylate cyclase activity"/>
    <property type="evidence" value="ECO:0007669"/>
    <property type="project" value="UniProtKB-EC"/>
</dbReference>
<reference evidence="5 8" key="2">
    <citation type="submission" date="2021-03" db="EMBL/GenBank/DDBJ databases">
        <title>First Case of infection caused by Chromobacterium haemolyticum derived from water in China.</title>
        <authorList>
            <person name="Chen J."/>
            <person name="Liu C."/>
        </authorList>
    </citation>
    <scope>NUCLEOTIDE SEQUENCE [LARGE SCALE GENOMIC DNA]</scope>
    <source>
        <strain evidence="5 8">WJ-5</strain>
    </source>
</reference>
<keyword evidence="3" id="KW-0472">Membrane</keyword>
<keyword evidence="3" id="KW-1133">Transmembrane helix</keyword>
<evidence type="ECO:0000256" key="2">
    <source>
        <dbReference type="ARBA" id="ARBA00034247"/>
    </source>
</evidence>
<dbReference type="InterPro" id="IPR050469">
    <property type="entry name" value="Diguanylate_Cyclase"/>
</dbReference>
<accession>A0A1W0CBD4</accession>
<dbReference type="EC" id="2.7.7.65" evidence="1"/>
<dbReference type="InterPro" id="IPR000160">
    <property type="entry name" value="GGDEF_dom"/>
</dbReference>
<evidence type="ECO:0000313" key="8">
    <source>
        <dbReference type="Proteomes" id="UP000664349"/>
    </source>
</evidence>
<evidence type="ECO:0000313" key="7">
    <source>
        <dbReference type="Proteomes" id="UP000192721"/>
    </source>
</evidence>